<keyword evidence="6" id="KW-0961">Cell wall biogenesis/degradation</keyword>
<evidence type="ECO:0000256" key="4">
    <source>
        <dbReference type="ARBA" id="ARBA00022960"/>
    </source>
</evidence>
<evidence type="ECO:0000256" key="7">
    <source>
        <dbReference type="RuleBase" id="RU004016"/>
    </source>
</evidence>
<evidence type="ECO:0000259" key="9">
    <source>
        <dbReference type="PROSITE" id="PS51724"/>
    </source>
</evidence>
<accession>A0ABW0FSF0</accession>
<dbReference type="InterPro" id="IPR018044">
    <property type="entry name" value="Peptidase_S11"/>
</dbReference>
<dbReference type="Pfam" id="PF05036">
    <property type="entry name" value="SPOR"/>
    <property type="match status" value="1"/>
</dbReference>
<dbReference type="InterPro" id="IPR036680">
    <property type="entry name" value="SPOR-like_sf"/>
</dbReference>
<dbReference type="InterPro" id="IPR001967">
    <property type="entry name" value="Peptidase_S11_N"/>
</dbReference>
<dbReference type="GO" id="GO:0004180">
    <property type="term" value="F:carboxypeptidase activity"/>
    <property type="evidence" value="ECO:0007669"/>
    <property type="project" value="UniProtKB-KW"/>
</dbReference>
<dbReference type="PANTHER" id="PTHR21581">
    <property type="entry name" value="D-ALANYL-D-ALANINE CARBOXYPEPTIDASE"/>
    <property type="match status" value="1"/>
</dbReference>
<feature type="compositionally biased region" description="Low complexity" evidence="8">
    <location>
        <begin position="368"/>
        <end position="378"/>
    </location>
</feature>
<feature type="domain" description="SPOR" evidence="9">
    <location>
        <begin position="434"/>
        <end position="513"/>
    </location>
</feature>
<name>A0ABW0FSF0_9CAUL</name>
<evidence type="ECO:0000313" key="10">
    <source>
        <dbReference type="EMBL" id="MFC5344637.1"/>
    </source>
</evidence>
<dbReference type="PANTHER" id="PTHR21581:SF6">
    <property type="entry name" value="TRAFFICKING PROTEIN PARTICLE COMPLEX SUBUNIT 12"/>
    <property type="match status" value="1"/>
</dbReference>
<dbReference type="Gene3D" id="3.40.710.10">
    <property type="entry name" value="DD-peptidase/beta-lactamase superfamily"/>
    <property type="match status" value="1"/>
</dbReference>
<dbReference type="SUPFAM" id="SSF56601">
    <property type="entry name" value="beta-lactamase/transpeptidase-like"/>
    <property type="match status" value="1"/>
</dbReference>
<dbReference type="RefSeq" id="WP_374039373.1">
    <property type="nucleotide sequence ID" value="NZ_CP169082.1"/>
</dbReference>
<keyword evidence="3 10" id="KW-0378">Hydrolase</keyword>
<evidence type="ECO:0000256" key="1">
    <source>
        <dbReference type="ARBA" id="ARBA00007164"/>
    </source>
</evidence>
<keyword evidence="4" id="KW-0133">Cell shape</keyword>
<evidence type="ECO:0000256" key="2">
    <source>
        <dbReference type="ARBA" id="ARBA00022729"/>
    </source>
</evidence>
<keyword evidence="10" id="KW-0121">Carboxypeptidase</keyword>
<comment type="similarity">
    <text evidence="1 7">Belongs to the peptidase S11 family.</text>
</comment>
<evidence type="ECO:0000256" key="3">
    <source>
        <dbReference type="ARBA" id="ARBA00022801"/>
    </source>
</evidence>
<sequence length="515" mass="54457">MMRNESSPKRSLFKRVVAGLCALTVLVGLTGLGLTRVQAQSGENSRYAAIVVDAGTGEVLFARHADSRRYPASVTKMMTLYLVFEALEKGRADLNDVLTISPLAASQPPSKLGLAAGQTIRLDDAMRATTVRSANDMAMALAEHIGGSQARFASMATLKAEELGMTQTRYVNPNGLPDSRQLTSARDLAILSRAIMRDYPQYYSYFGLHDWNYQGRDYRNTNGLLLGGNGYDGIKTGFTNASGYNLAASAVRNGKRVITIVLGGRSSATRNAHVAALMDTGFEVENRRAAGERIQLAQSFFEARGFGIGGPDTGGPVAYAALNGAPTTEREEGEGSSTVAWTALPAPTNATTTTMASASPPTPVGYGPAAPMRPAAAPAQPPVRRAEAAPPRTGNLTADLNGGVAPPAGTTSSLNRGAVANPPRPATPPARAATPPAGRWSVQVGAFRDQAVARDWLTEVNRRFRSSFASAERNVVTVSGWHRSRFTGMTEAAARAACEALDERRVTCMVVRPGG</sequence>
<dbReference type="EMBL" id="JBHSLF010000023">
    <property type="protein sequence ID" value="MFC5344637.1"/>
    <property type="molecule type" value="Genomic_DNA"/>
</dbReference>
<proteinExistence type="inferred from homology"/>
<evidence type="ECO:0000256" key="5">
    <source>
        <dbReference type="ARBA" id="ARBA00022984"/>
    </source>
</evidence>
<protein>
    <submittedName>
        <fullName evidence="10">D-alanyl-D-alanine carboxypeptidase family protein</fullName>
        <ecNumber evidence="10">3.4.-.-</ecNumber>
    </submittedName>
</protein>
<evidence type="ECO:0000313" key="11">
    <source>
        <dbReference type="Proteomes" id="UP001596152"/>
    </source>
</evidence>
<keyword evidence="11" id="KW-1185">Reference proteome</keyword>
<dbReference type="EC" id="3.4.-.-" evidence="10"/>
<dbReference type="InterPro" id="IPR012338">
    <property type="entry name" value="Beta-lactam/transpept-like"/>
</dbReference>
<keyword evidence="10" id="KW-0645">Protease</keyword>
<dbReference type="Proteomes" id="UP001596152">
    <property type="component" value="Unassembled WGS sequence"/>
</dbReference>
<dbReference type="Pfam" id="PF00768">
    <property type="entry name" value="Peptidase_S11"/>
    <property type="match status" value="1"/>
</dbReference>
<keyword evidence="5" id="KW-0573">Peptidoglycan synthesis</keyword>
<dbReference type="Gene3D" id="3.30.70.1070">
    <property type="entry name" value="Sporulation related repeat"/>
    <property type="match status" value="1"/>
</dbReference>
<dbReference type="PROSITE" id="PS51724">
    <property type="entry name" value="SPOR"/>
    <property type="match status" value="1"/>
</dbReference>
<comment type="caution">
    <text evidence="10">The sequence shown here is derived from an EMBL/GenBank/DDBJ whole genome shotgun (WGS) entry which is preliminary data.</text>
</comment>
<reference evidence="11" key="1">
    <citation type="journal article" date="2019" name="Int. J. Syst. Evol. Microbiol.">
        <title>The Global Catalogue of Microorganisms (GCM) 10K type strain sequencing project: providing services to taxonomists for standard genome sequencing and annotation.</title>
        <authorList>
            <consortium name="The Broad Institute Genomics Platform"/>
            <consortium name="The Broad Institute Genome Sequencing Center for Infectious Disease"/>
            <person name="Wu L."/>
            <person name="Ma J."/>
        </authorList>
    </citation>
    <scope>NUCLEOTIDE SEQUENCE [LARGE SCALE GENOMIC DNA]</scope>
    <source>
        <strain evidence="11">JCM 12125</strain>
    </source>
</reference>
<dbReference type="InterPro" id="IPR007730">
    <property type="entry name" value="SPOR-like_dom"/>
</dbReference>
<evidence type="ECO:0000256" key="6">
    <source>
        <dbReference type="ARBA" id="ARBA00023316"/>
    </source>
</evidence>
<gene>
    <name evidence="10" type="ORF">ACFPIE_11980</name>
</gene>
<organism evidence="10 11">
    <name type="scientific">Brevundimonas staleyi</name>
    <dbReference type="NCBI Taxonomy" id="74326"/>
    <lineage>
        <taxon>Bacteria</taxon>
        <taxon>Pseudomonadati</taxon>
        <taxon>Pseudomonadota</taxon>
        <taxon>Alphaproteobacteria</taxon>
        <taxon>Caulobacterales</taxon>
        <taxon>Caulobacteraceae</taxon>
        <taxon>Brevundimonas</taxon>
    </lineage>
</organism>
<dbReference type="PRINTS" id="PR00725">
    <property type="entry name" value="DADACBPTASE1"/>
</dbReference>
<evidence type="ECO:0000256" key="8">
    <source>
        <dbReference type="SAM" id="MobiDB-lite"/>
    </source>
</evidence>
<keyword evidence="2" id="KW-0732">Signal</keyword>
<feature type="region of interest" description="Disordered" evidence="8">
    <location>
        <begin position="351"/>
        <end position="438"/>
    </location>
</feature>